<keyword evidence="3 7" id="KW-0442">Lipid degradation</keyword>
<dbReference type="STRING" id="857342.A0A2T3AXT1"/>
<evidence type="ECO:0000256" key="2">
    <source>
        <dbReference type="ARBA" id="ARBA00022801"/>
    </source>
</evidence>
<keyword evidence="2 7" id="KW-0378">Hydrolase</keyword>
<name>A0A2T3AXT1_AMORE</name>
<evidence type="ECO:0000256" key="6">
    <source>
        <dbReference type="ARBA" id="ARBA00059664"/>
    </source>
</evidence>
<organism evidence="10 11">
    <name type="scientific">Amorphotheca resinae ATCC 22711</name>
    <dbReference type="NCBI Taxonomy" id="857342"/>
    <lineage>
        <taxon>Eukaryota</taxon>
        <taxon>Fungi</taxon>
        <taxon>Dikarya</taxon>
        <taxon>Ascomycota</taxon>
        <taxon>Pezizomycotina</taxon>
        <taxon>Leotiomycetes</taxon>
        <taxon>Helotiales</taxon>
        <taxon>Amorphothecaceae</taxon>
        <taxon>Amorphotheca</taxon>
    </lineage>
</organism>
<reference evidence="10 11" key="1">
    <citation type="journal article" date="2018" name="New Phytol.">
        <title>Comparative genomics and transcriptomics depict ericoid mycorrhizal fungi as versatile saprotrophs and plant mutualists.</title>
        <authorList>
            <person name="Martino E."/>
            <person name="Morin E."/>
            <person name="Grelet G.A."/>
            <person name="Kuo A."/>
            <person name="Kohler A."/>
            <person name="Daghino S."/>
            <person name="Barry K.W."/>
            <person name="Cichocki N."/>
            <person name="Clum A."/>
            <person name="Dockter R.B."/>
            <person name="Hainaut M."/>
            <person name="Kuo R.C."/>
            <person name="LaButti K."/>
            <person name="Lindahl B.D."/>
            <person name="Lindquist E.A."/>
            <person name="Lipzen A."/>
            <person name="Khouja H.R."/>
            <person name="Magnuson J."/>
            <person name="Murat C."/>
            <person name="Ohm R.A."/>
            <person name="Singer S.W."/>
            <person name="Spatafora J.W."/>
            <person name="Wang M."/>
            <person name="Veneault-Fourrey C."/>
            <person name="Henrissat B."/>
            <person name="Grigoriev I.V."/>
            <person name="Martin F.M."/>
            <person name="Perotto S."/>
        </authorList>
    </citation>
    <scope>NUCLEOTIDE SEQUENCE [LARGE SCALE GENOMIC DNA]</scope>
    <source>
        <strain evidence="10 11">ATCC 22711</strain>
    </source>
</reference>
<dbReference type="SUPFAM" id="SSF49562">
    <property type="entry name" value="C2 domain (Calcium/lipid-binding domain, CaLB)"/>
    <property type="match status" value="1"/>
</dbReference>
<dbReference type="PROSITE" id="PS50007">
    <property type="entry name" value="PIPLC_X_DOMAIN"/>
    <property type="match status" value="1"/>
</dbReference>
<dbReference type="EC" id="3.1.4.11" evidence="7"/>
<evidence type="ECO:0000259" key="9">
    <source>
        <dbReference type="PROSITE" id="PS50008"/>
    </source>
</evidence>
<proteinExistence type="predicted"/>
<comment type="catalytic activity">
    <reaction evidence="1 7">
        <text>a 1,2-diacyl-sn-glycero-3-phospho-(1D-myo-inositol-4,5-bisphosphate) + H2O = 1D-myo-inositol 1,4,5-trisphosphate + a 1,2-diacyl-sn-glycerol + H(+)</text>
        <dbReference type="Rhea" id="RHEA:33179"/>
        <dbReference type="ChEBI" id="CHEBI:15377"/>
        <dbReference type="ChEBI" id="CHEBI:15378"/>
        <dbReference type="ChEBI" id="CHEBI:17815"/>
        <dbReference type="ChEBI" id="CHEBI:58456"/>
        <dbReference type="ChEBI" id="CHEBI:203600"/>
        <dbReference type="EC" id="3.1.4.11"/>
    </reaction>
</comment>
<dbReference type="InParanoid" id="A0A2T3AXT1"/>
<dbReference type="InterPro" id="IPR001192">
    <property type="entry name" value="PI-PLC_fam"/>
</dbReference>
<feature type="domain" description="PI-PLC Y-box" evidence="9">
    <location>
        <begin position="434"/>
        <end position="547"/>
    </location>
</feature>
<keyword evidence="11" id="KW-1185">Reference proteome</keyword>
<dbReference type="PRINTS" id="PR00390">
    <property type="entry name" value="PHPHLIPASEC"/>
</dbReference>
<dbReference type="InterPro" id="IPR035892">
    <property type="entry name" value="C2_domain_sf"/>
</dbReference>
<dbReference type="InterPro" id="IPR017946">
    <property type="entry name" value="PLC-like_Pdiesterase_TIM-brl"/>
</dbReference>
<dbReference type="Proteomes" id="UP000241818">
    <property type="component" value="Unassembled WGS sequence"/>
</dbReference>
<dbReference type="GO" id="GO:0004435">
    <property type="term" value="F:phosphatidylinositol-4,5-bisphosphate phospholipase C activity"/>
    <property type="evidence" value="ECO:0007669"/>
    <property type="project" value="UniProtKB-EC"/>
</dbReference>
<dbReference type="SMART" id="SM00149">
    <property type="entry name" value="PLCYc"/>
    <property type="match status" value="1"/>
</dbReference>
<feature type="compositionally biased region" description="Polar residues" evidence="8">
    <location>
        <begin position="366"/>
        <end position="376"/>
    </location>
</feature>
<evidence type="ECO:0000256" key="4">
    <source>
        <dbReference type="ARBA" id="ARBA00023098"/>
    </source>
</evidence>
<feature type="region of interest" description="Disordered" evidence="8">
    <location>
        <begin position="366"/>
        <end position="422"/>
    </location>
</feature>
<feature type="region of interest" description="Disordered" evidence="8">
    <location>
        <begin position="250"/>
        <end position="269"/>
    </location>
</feature>
<dbReference type="FunFam" id="3.20.20.190:FF:000039">
    <property type="entry name" value="Phosphoinositide phospholipase C"/>
    <property type="match status" value="1"/>
</dbReference>
<dbReference type="Pfam" id="PF00387">
    <property type="entry name" value="PI-PLC-Y"/>
    <property type="match status" value="1"/>
</dbReference>
<dbReference type="InterPro" id="IPR001711">
    <property type="entry name" value="PLipase_C_Pinositol-sp_Y"/>
</dbReference>
<feature type="compositionally biased region" description="Low complexity" evidence="8">
    <location>
        <begin position="387"/>
        <end position="407"/>
    </location>
</feature>
<evidence type="ECO:0000256" key="3">
    <source>
        <dbReference type="ARBA" id="ARBA00022963"/>
    </source>
</evidence>
<keyword evidence="5" id="KW-0807">Transducer</keyword>
<dbReference type="Pfam" id="PF00388">
    <property type="entry name" value="PI-PLC-X"/>
    <property type="match status" value="1"/>
</dbReference>
<evidence type="ECO:0000256" key="1">
    <source>
        <dbReference type="ARBA" id="ARBA00001195"/>
    </source>
</evidence>
<gene>
    <name evidence="10" type="ORF">M430DRAFT_51536</name>
</gene>
<evidence type="ECO:0000313" key="10">
    <source>
        <dbReference type="EMBL" id="PSS14877.1"/>
    </source>
</evidence>
<dbReference type="GeneID" id="36576312"/>
<dbReference type="SMART" id="SM00148">
    <property type="entry name" value="PLCXc"/>
    <property type="match status" value="1"/>
</dbReference>
<keyword evidence="4 7" id="KW-0443">Lipid metabolism</keyword>
<dbReference type="GO" id="GO:0048015">
    <property type="term" value="P:phosphatidylinositol-mediated signaling"/>
    <property type="evidence" value="ECO:0007669"/>
    <property type="project" value="TreeGrafter"/>
</dbReference>
<dbReference type="GO" id="GO:0016042">
    <property type="term" value="P:lipid catabolic process"/>
    <property type="evidence" value="ECO:0007669"/>
    <property type="project" value="UniProtKB-KW"/>
</dbReference>
<feature type="compositionally biased region" description="Basic and acidic residues" evidence="8">
    <location>
        <begin position="408"/>
        <end position="422"/>
    </location>
</feature>
<comment type="function">
    <text evidence="6">The production of the second messenger molecules diacylglycerol (DAG) and inositol 1,4,5-trisphosphate (IP3) is mediated by activated phosphatidylinositol-specific phospholipase C enzymes.</text>
</comment>
<dbReference type="Gene3D" id="3.20.20.190">
    <property type="entry name" value="Phosphatidylinositol (PI) phosphodiesterase"/>
    <property type="match status" value="2"/>
</dbReference>
<dbReference type="PROSITE" id="PS50008">
    <property type="entry name" value="PIPLC_Y_DOMAIN"/>
    <property type="match status" value="1"/>
</dbReference>
<evidence type="ECO:0000313" key="11">
    <source>
        <dbReference type="Proteomes" id="UP000241818"/>
    </source>
</evidence>
<dbReference type="OrthoDB" id="269822at2759"/>
<accession>A0A2T3AXT1</accession>
<protein>
    <recommendedName>
        <fullName evidence="7">Phosphoinositide phospholipase C</fullName>
        <ecNumber evidence="7">3.1.4.11</ecNumber>
    </recommendedName>
</protein>
<evidence type="ECO:0000256" key="7">
    <source>
        <dbReference type="RuleBase" id="RU361133"/>
    </source>
</evidence>
<dbReference type="Gene3D" id="2.60.40.150">
    <property type="entry name" value="C2 domain"/>
    <property type="match status" value="1"/>
</dbReference>
<dbReference type="SUPFAM" id="SSF51695">
    <property type="entry name" value="PLC-like phosphodiesterases"/>
    <property type="match status" value="1"/>
</dbReference>
<dbReference type="RefSeq" id="XP_024719476.1">
    <property type="nucleotide sequence ID" value="XM_024868231.1"/>
</dbReference>
<dbReference type="CDD" id="cd00275">
    <property type="entry name" value="C2_PLC_like"/>
    <property type="match status" value="1"/>
</dbReference>
<dbReference type="EMBL" id="KZ679013">
    <property type="protein sequence ID" value="PSS14877.1"/>
    <property type="molecule type" value="Genomic_DNA"/>
</dbReference>
<dbReference type="CDD" id="cd08598">
    <property type="entry name" value="PI-PLC1c_yeast"/>
    <property type="match status" value="1"/>
</dbReference>
<dbReference type="PANTHER" id="PTHR10336:SF82">
    <property type="entry name" value="PHOSPHOINOSITIDE PHOSPHOLIPASE C"/>
    <property type="match status" value="1"/>
</dbReference>
<evidence type="ECO:0000256" key="5">
    <source>
        <dbReference type="ARBA" id="ARBA00023224"/>
    </source>
</evidence>
<evidence type="ECO:0000256" key="8">
    <source>
        <dbReference type="SAM" id="MobiDB-lite"/>
    </source>
</evidence>
<dbReference type="AlphaFoldDB" id="A0A2T3AXT1"/>
<dbReference type="PANTHER" id="PTHR10336">
    <property type="entry name" value="PHOSPHOINOSITIDE-SPECIFIC PHOSPHOLIPASE C FAMILY PROTEIN"/>
    <property type="match status" value="1"/>
</dbReference>
<sequence>MPLLSPSGKHLSLHQLMAMSTMMSLPAHSKHVQLLIPTGGGEGTSDVAAHQLYLSQPIQDHLRRVYDTLCDRERSLTYDNFVSWLESTQGQLMEVPRKESYLFEEFLAVLYYNDGFEAVKEAMPKDLSKPISNYFISSSHNTYLSGNQLSSKSSVDSYKTVLLGGCRCIEIDVWDGDAAEPIASDVSNLSTSPKPEHKRHLSATNLPSLAAEAAGKFSATYKSVKDAVKDRKGLGIHLLGMEKGNKSSESLAEGDLIERPPSTKPIRNGEPIVLHGWTLTAPVGFRDVSQTIRETAFKTSELPIIVSLEVHANLEQQQIMVDIMKEEWKGILIDVAHETCNPDERVPRLDELLGKILVKVKKSTSPTPEVLSTSTLGPLHYRNPSNNSLGPSSKPFSSSSNSLAPVNSRHEGDSCSGSEDERSSKKKTKICEALSNLGIYTHSEHFIDFTAKNCMKPSHIFSISENQILELHEKKREEMFAHNRDYFMRAYPAGFRFDSSNLDPSLFWRKGVQMVALNWQNIDEGMMLNEAMFAGEKGWVLKPPGYRSDTSETIAYKTLHLKITIYAGQNIPIPQNQEHGFHPYVRCELHVEKPDESKTVEMVEGNGRAKGGEYKQKTPYGKGDHPVFGNDGILLDFPVVTGVLEELSFVRFKVENAKYTMDSLAAWACVRLDRLQHGYRFLRLFDVKGAATRGLILIKVEKTVS</sequence>
<dbReference type="InterPro" id="IPR000909">
    <property type="entry name" value="PLipase_C_PInositol-sp_X_dom"/>
</dbReference>
<dbReference type="GO" id="GO:0051209">
    <property type="term" value="P:release of sequestered calcium ion into cytosol"/>
    <property type="evidence" value="ECO:0007669"/>
    <property type="project" value="TreeGrafter"/>
</dbReference>